<proteinExistence type="predicted"/>
<dbReference type="InterPro" id="IPR038352">
    <property type="entry name" value="Imelysin_sf"/>
</dbReference>
<protein>
    <submittedName>
        <fullName evidence="5">Putative iron-regulated protein</fullName>
    </submittedName>
</protein>
<dbReference type="EMBL" id="FOSP01000063">
    <property type="protein sequence ID" value="SFL33554.1"/>
    <property type="molecule type" value="Genomic_DNA"/>
</dbReference>
<feature type="domain" description="Imelysin-like" evidence="4">
    <location>
        <begin position="129"/>
        <end position="420"/>
    </location>
</feature>
<dbReference type="Gene3D" id="1.20.1420.20">
    <property type="entry name" value="M75 peptidase, HXXE motif"/>
    <property type="match status" value="1"/>
</dbReference>
<name>A0A1I4GU52_9PROT</name>
<dbReference type="InterPro" id="IPR018976">
    <property type="entry name" value="Imelysin-like"/>
</dbReference>
<dbReference type="InterPro" id="IPR034982">
    <property type="entry name" value="Imelysin-like_IrpA"/>
</dbReference>
<dbReference type="OrthoDB" id="9764688at2"/>
<comment type="subcellular location">
    <subcellularLocation>
        <location evidence="1">Cell envelope</location>
    </subcellularLocation>
</comment>
<keyword evidence="2 3" id="KW-0732">Signal</keyword>
<organism evidence="5 6">
    <name type="scientific">Nitrosomonas aestuarii</name>
    <dbReference type="NCBI Taxonomy" id="52441"/>
    <lineage>
        <taxon>Bacteria</taxon>
        <taxon>Pseudomonadati</taxon>
        <taxon>Pseudomonadota</taxon>
        <taxon>Betaproteobacteria</taxon>
        <taxon>Nitrosomonadales</taxon>
        <taxon>Nitrosomonadaceae</taxon>
        <taxon>Nitrosomonas</taxon>
    </lineage>
</organism>
<dbReference type="Proteomes" id="UP000199533">
    <property type="component" value="Unassembled WGS sequence"/>
</dbReference>
<evidence type="ECO:0000256" key="3">
    <source>
        <dbReference type="SAM" id="SignalP"/>
    </source>
</evidence>
<dbReference type="STRING" id="52441.SAMN05216302_10636"/>
<dbReference type="RefSeq" id="WP_090703445.1">
    <property type="nucleotide sequence ID" value="NZ_FOSP01000063.1"/>
</dbReference>
<dbReference type="CDD" id="cd14658">
    <property type="entry name" value="Imelysin-like_IrpA"/>
    <property type="match status" value="1"/>
</dbReference>
<gene>
    <name evidence="5" type="ORF">SAMN05216302_10636</name>
</gene>
<evidence type="ECO:0000259" key="4">
    <source>
        <dbReference type="Pfam" id="PF09375"/>
    </source>
</evidence>
<dbReference type="InterPro" id="IPR013783">
    <property type="entry name" value="Ig-like_fold"/>
</dbReference>
<evidence type="ECO:0000256" key="1">
    <source>
        <dbReference type="ARBA" id="ARBA00004196"/>
    </source>
</evidence>
<feature type="signal peptide" evidence="3">
    <location>
        <begin position="1"/>
        <end position="20"/>
    </location>
</feature>
<dbReference type="GO" id="GO:0030313">
    <property type="term" value="C:cell envelope"/>
    <property type="evidence" value="ECO:0007669"/>
    <property type="project" value="UniProtKB-SubCell"/>
</dbReference>
<evidence type="ECO:0000256" key="2">
    <source>
        <dbReference type="ARBA" id="ARBA00022729"/>
    </source>
</evidence>
<evidence type="ECO:0000313" key="5">
    <source>
        <dbReference type="EMBL" id="SFL33554.1"/>
    </source>
</evidence>
<keyword evidence="6" id="KW-1185">Reference proteome</keyword>
<feature type="chain" id="PRO_5011756531" evidence="3">
    <location>
        <begin position="21"/>
        <end position="433"/>
    </location>
</feature>
<dbReference type="Gene3D" id="2.60.40.10">
    <property type="entry name" value="Immunoglobulins"/>
    <property type="match status" value="1"/>
</dbReference>
<dbReference type="Pfam" id="PF09375">
    <property type="entry name" value="Peptidase_M75"/>
    <property type="match status" value="1"/>
</dbReference>
<accession>A0A1I4GU52</accession>
<reference evidence="6" key="1">
    <citation type="submission" date="2016-10" db="EMBL/GenBank/DDBJ databases">
        <authorList>
            <person name="Varghese N."/>
            <person name="Submissions S."/>
        </authorList>
    </citation>
    <scope>NUCLEOTIDE SEQUENCE [LARGE SCALE GENOMIC DNA]</scope>
    <source>
        <strain evidence="6">Nm69</strain>
    </source>
</reference>
<sequence length="433" mass="47110">MKNQIKFIIVGMLLTSFAWAKPPATPTLYISPDGPQVHFYWDEVPRAEKYTILVSSLANGSSIGEFDMGNTNRISVTLPIESGYFVSVRAENADGPSAYSIPRRLVISADASTPSLEQVIQNYAGNVIYNTYRDLADRAEKLNTMVVKLRFETSDDQLLAVQQQWRDTRRPWEQSEAFLFGPVDTEGLDPAMDSWPVNSTDLQNVLDSDTALTVETVSAFSDDLKGFHVIEFLLFGADGNKASAEFTERELLYLGAATSVLANDTQRLAQSWNPNDGNFLAEFAQAGVGSTTYTSQTAALQEMINGMIGIAGELGSVKLEDPIRLGDATIVESQFSFNSRADFMDNVRAIRNVYTGNYLLSEGPGLNALVKSVNPALDETINSQIEAAIAAIDAIPQPFAEAISTSTTEVQAAIDAVNMLLVTLSNQLSALAQ</sequence>
<dbReference type="AlphaFoldDB" id="A0A1I4GU52"/>
<evidence type="ECO:0000313" key="6">
    <source>
        <dbReference type="Proteomes" id="UP000199533"/>
    </source>
</evidence>